<feature type="transmembrane region" description="Helical" evidence="1">
    <location>
        <begin position="196"/>
        <end position="215"/>
    </location>
</feature>
<evidence type="ECO:0000313" key="4">
    <source>
        <dbReference type="Proteomes" id="UP001642409"/>
    </source>
</evidence>
<evidence type="ECO:0000256" key="1">
    <source>
        <dbReference type="SAM" id="Phobius"/>
    </source>
</evidence>
<keyword evidence="1" id="KW-1133">Transmembrane helix</keyword>
<gene>
    <name evidence="3" type="ORF">HINF_LOCUS20153</name>
    <name evidence="2" type="ORF">HINF_LOCUS63359</name>
</gene>
<organism evidence="2">
    <name type="scientific">Hexamita inflata</name>
    <dbReference type="NCBI Taxonomy" id="28002"/>
    <lineage>
        <taxon>Eukaryota</taxon>
        <taxon>Metamonada</taxon>
        <taxon>Diplomonadida</taxon>
        <taxon>Hexamitidae</taxon>
        <taxon>Hexamitinae</taxon>
        <taxon>Hexamita</taxon>
    </lineage>
</organism>
<accession>A0AA86V0I2</accession>
<dbReference type="Proteomes" id="UP001642409">
    <property type="component" value="Unassembled WGS sequence"/>
</dbReference>
<keyword evidence="1" id="KW-0812">Transmembrane</keyword>
<comment type="caution">
    <text evidence="2">The sequence shown here is derived from an EMBL/GenBank/DDBJ whole genome shotgun (WGS) entry which is preliminary data.</text>
</comment>
<evidence type="ECO:0000313" key="2">
    <source>
        <dbReference type="EMBL" id="CAI9975714.1"/>
    </source>
</evidence>
<feature type="transmembrane region" description="Helical" evidence="1">
    <location>
        <begin position="326"/>
        <end position="347"/>
    </location>
</feature>
<dbReference type="AlphaFoldDB" id="A0AA86V0I2"/>
<proteinExistence type="predicted"/>
<keyword evidence="4" id="KW-1185">Reference proteome</keyword>
<dbReference type="EMBL" id="CAXDID020000054">
    <property type="protein sequence ID" value="CAL6006436.1"/>
    <property type="molecule type" value="Genomic_DNA"/>
</dbReference>
<keyword evidence="1" id="KW-0472">Membrane</keyword>
<feature type="transmembrane region" description="Helical" evidence="1">
    <location>
        <begin position="235"/>
        <end position="259"/>
    </location>
</feature>
<name>A0AA86V0I2_9EUKA</name>
<reference evidence="3 4" key="2">
    <citation type="submission" date="2024-07" db="EMBL/GenBank/DDBJ databases">
        <authorList>
            <person name="Akdeniz Z."/>
        </authorList>
    </citation>
    <scope>NUCLEOTIDE SEQUENCE [LARGE SCALE GENOMIC DNA]</scope>
</reference>
<evidence type="ECO:0000313" key="3">
    <source>
        <dbReference type="EMBL" id="CAL6006436.1"/>
    </source>
</evidence>
<reference evidence="2" key="1">
    <citation type="submission" date="2023-06" db="EMBL/GenBank/DDBJ databases">
        <authorList>
            <person name="Kurt Z."/>
        </authorList>
    </citation>
    <scope>NUCLEOTIDE SEQUENCE</scope>
</reference>
<protein>
    <submittedName>
        <fullName evidence="3">Hypothetical_protein</fullName>
    </submittedName>
</protein>
<dbReference type="EMBL" id="CATOUU010001170">
    <property type="protein sequence ID" value="CAI9975714.1"/>
    <property type="molecule type" value="Genomic_DNA"/>
</dbReference>
<sequence length="354" mass="37965">MYISTFDVAAVTSKVIDVSNFTAGYVFNTATVISNAFVDIYDNVYSSQVTISPLFQTQSTFTNLKIQLGVQALNSGSFVLPSGGASAIINQMNIISKPGCQMTVNSGKQLNILGQSLSSATINNLLVNLNFAPSSGNITLVDTISGSFQITGYQVLGEYNSSQTVVMISILVNAATVIANQINFRPSVYNVGNCSSYLFSIAFSTSMIIISNVAIITGNSSNFQLLGSISTSSSIFYQFGGIVSLINGASTININYVIFDSFSQFSSGYVSKSGFLIGNANSASYTITINNVCLQQNMTSAKEFNNFGLIGSNLGTSTFKMLKQHFLLVVRTFLMLELLGFRLIQIIQSLLLNT</sequence>